<proteinExistence type="predicted"/>
<evidence type="ECO:0000313" key="6">
    <source>
        <dbReference type="EMBL" id="KAK5174081.1"/>
    </source>
</evidence>
<dbReference type="GO" id="GO:0071949">
    <property type="term" value="F:FAD binding"/>
    <property type="evidence" value="ECO:0007669"/>
    <property type="project" value="InterPro"/>
</dbReference>
<reference evidence="6 7" key="1">
    <citation type="submission" date="2023-08" db="EMBL/GenBank/DDBJ databases">
        <title>Black Yeasts Isolated from many extreme environments.</title>
        <authorList>
            <person name="Coleine C."/>
            <person name="Stajich J.E."/>
            <person name="Selbmann L."/>
        </authorList>
    </citation>
    <scope>NUCLEOTIDE SEQUENCE [LARGE SCALE GENOMIC DNA]</scope>
    <source>
        <strain evidence="6 7">CCFEE 5935</strain>
    </source>
</reference>
<dbReference type="Proteomes" id="UP001337655">
    <property type="component" value="Unassembled WGS sequence"/>
</dbReference>
<evidence type="ECO:0000313" key="7">
    <source>
        <dbReference type="Proteomes" id="UP001337655"/>
    </source>
</evidence>
<evidence type="ECO:0000259" key="5">
    <source>
        <dbReference type="Pfam" id="PF01494"/>
    </source>
</evidence>
<feature type="domain" description="FAD-binding" evidence="5">
    <location>
        <begin position="30"/>
        <end position="398"/>
    </location>
</feature>
<dbReference type="PRINTS" id="PR00420">
    <property type="entry name" value="RNGMNOXGNASE"/>
</dbReference>
<dbReference type="RefSeq" id="XP_064662750.1">
    <property type="nucleotide sequence ID" value="XM_064798423.1"/>
</dbReference>
<accession>A0AAV9PMI0</accession>
<dbReference type="AlphaFoldDB" id="A0AAV9PMI0"/>
<organism evidence="6 7">
    <name type="scientific">Saxophila tyrrhenica</name>
    <dbReference type="NCBI Taxonomy" id="1690608"/>
    <lineage>
        <taxon>Eukaryota</taxon>
        <taxon>Fungi</taxon>
        <taxon>Dikarya</taxon>
        <taxon>Ascomycota</taxon>
        <taxon>Pezizomycotina</taxon>
        <taxon>Dothideomycetes</taxon>
        <taxon>Dothideomycetidae</taxon>
        <taxon>Mycosphaerellales</taxon>
        <taxon>Extremaceae</taxon>
        <taxon>Saxophila</taxon>
    </lineage>
</organism>
<gene>
    <name evidence="6" type="ORF">LTR77_001161</name>
</gene>
<feature type="compositionally biased region" description="Polar residues" evidence="4">
    <location>
        <begin position="1"/>
        <end position="13"/>
    </location>
</feature>
<sequence>MASLSGSTATSLPNGHPPPPPPGSEDHIIETDYLIAGAGPAGASLACFLAQHNLTGIVVVKASGTSKEPRAHITNPAALECLRDIGLEDAALRNATPGDCMQHTRWCRSMAGEEWARVHSWGNQPHRKGEYEAMSPCRHVDLPQTLFEPPLVKFATDRGWKVRFDSTFVRFERDGKFGRITSTIQDTLTGREYKIRSKYLFGCDGAQSPVMKQLDIPLKKEPGQGLAINVLVETDLSKHIKYRTGNLHWVFTPDIEYEPWAWGALTRMVKAWNEWMFIMMPQPGFSDLRVRPSNEQYLKRIREMIGDDSVPVKILDVAKWYINEIVAEKYSDGNIFCLGDAVHRHPPFNGLGSNTCVQDAYNLAWKIAYVERGLADSSLLDSFSAERQPIGEGVIRRANQGLRDHVPVFEALGVLPEDIEERKRQHGELSEPTEAGRKRRKQLLEAVKYTEHEFGGVGQEMNQWYSSSAIYTADEKAPRPAPPEDPVLEYQITTYPGSRCPHAWLNTRIPVEPISTIDLAGHKAFCLLTGPGGEKWKQAAYEASRYLGVEMNAYSIGWKQDWEDVYGDWARRREVEEDGCVLLRPDRTVAWRSWGMREDANAALLRVLRAVLGRGK</sequence>
<dbReference type="GeneID" id="89922509"/>
<keyword evidence="7" id="KW-1185">Reference proteome</keyword>
<keyword evidence="3" id="KW-0560">Oxidoreductase</keyword>
<dbReference type="InterPro" id="IPR002938">
    <property type="entry name" value="FAD-bd"/>
</dbReference>
<keyword evidence="2" id="KW-0274">FAD</keyword>
<feature type="region of interest" description="Disordered" evidence="4">
    <location>
        <begin position="1"/>
        <end position="27"/>
    </location>
</feature>
<dbReference type="SUPFAM" id="SSF51905">
    <property type="entry name" value="FAD/NAD(P)-binding domain"/>
    <property type="match status" value="1"/>
</dbReference>
<dbReference type="EMBL" id="JAVRRT010000002">
    <property type="protein sequence ID" value="KAK5174081.1"/>
    <property type="molecule type" value="Genomic_DNA"/>
</dbReference>
<dbReference type="Pfam" id="PF01494">
    <property type="entry name" value="FAD_binding_3"/>
    <property type="match status" value="1"/>
</dbReference>
<dbReference type="PANTHER" id="PTHR43004">
    <property type="entry name" value="TRK SYSTEM POTASSIUM UPTAKE PROTEIN"/>
    <property type="match status" value="1"/>
</dbReference>
<dbReference type="InterPro" id="IPR050641">
    <property type="entry name" value="RIFMO-like"/>
</dbReference>
<dbReference type="Gene3D" id="3.30.9.10">
    <property type="entry name" value="D-Amino Acid Oxidase, subunit A, domain 2"/>
    <property type="match status" value="1"/>
</dbReference>
<dbReference type="Gene3D" id="3.40.30.120">
    <property type="match status" value="1"/>
</dbReference>
<comment type="caution">
    <text evidence="6">The sequence shown here is derived from an EMBL/GenBank/DDBJ whole genome shotgun (WGS) entry which is preliminary data.</text>
</comment>
<evidence type="ECO:0000256" key="2">
    <source>
        <dbReference type="ARBA" id="ARBA00022827"/>
    </source>
</evidence>
<evidence type="ECO:0000256" key="1">
    <source>
        <dbReference type="ARBA" id="ARBA00022630"/>
    </source>
</evidence>
<evidence type="ECO:0000256" key="3">
    <source>
        <dbReference type="ARBA" id="ARBA00023002"/>
    </source>
</evidence>
<dbReference type="GO" id="GO:0016709">
    <property type="term" value="F:oxidoreductase activity, acting on paired donors, with incorporation or reduction of molecular oxygen, NAD(P)H as one donor, and incorporation of one atom of oxygen"/>
    <property type="evidence" value="ECO:0007669"/>
    <property type="project" value="UniProtKB-ARBA"/>
</dbReference>
<protein>
    <recommendedName>
        <fullName evidence="5">FAD-binding domain-containing protein</fullName>
    </recommendedName>
</protein>
<keyword evidence="1" id="KW-0285">Flavoprotein</keyword>
<dbReference type="Gene3D" id="3.50.50.60">
    <property type="entry name" value="FAD/NAD(P)-binding domain"/>
    <property type="match status" value="1"/>
</dbReference>
<dbReference type="Pfam" id="PF21274">
    <property type="entry name" value="Rng_hyd_C"/>
    <property type="match status" value="1"/>
</dbReference>
<name>A0AAV9PMI0_9PEZI</name>
<dbReference type="PANTHER" id="PTHR43004:SF8">
    <property type="entry name" value="FAD-BINDING DOMAIN-CONTAINING PROTEIN-RELATED"/>
    <property type="match status" value="1"/>
</dbReference>
<evidence type="ECO:0000256" key="4">
    <source>
        <dbReference type="SAM" id="MobiDB-lite"/>
    </source>
</evidence>
<dbReference type="InterPro" id="IPR036188">
    <property type="entry name" value="FAD/NAD-bd_sf"/>
</dbReference>